<dbReference type="AlphaFoldDB" id="A0A6N9Q299"/>
<protein>
    <submittedName>
        <fullName evidence="1">Uncharacterized protein</fullName>
    </submittedName>
</protein>
<dbReference type="RefSeq" id="WP_160645429.1">
    <property type="nucleotide sequence ID" value="NZ_SIJB01000016.1"/>
</dbReference>
<accession>A0A6N9Q299</accession>
<proteinExistence type="predicted"/>
<gene>
    <name evidence="1" type="ORF">ERL59_06665</name>
</gene>
<evidence type="ECO:0000313" key="2">
    <source>
        <dbReference type="Proteomes" id="UP000448943"/>
    </source>
</evidence>
<reference evidence="1 2" key="1">
    <citation type="submission" date="2019-01" db="EMBL/GenBank/DDBJ databases">
        <title>Chengkuizengella sp. nov., isolated from deep-sea sediment of East Pacific Ocean.</title>
        <authorList>
            <person name="Yang J."/>
            <person name="Lai Q."/>
            <person name="Shao Z."/>
        </authorList>
    </citation>
    <scope>NUCLEOTIDE SEQUENCE [LARGE SCALE GENOMIC DNA]</scope>
    <source>
        <strain evidence="1 2">YPA3-1-1</strain>
    </source>
</reference>
<dbReference type="Proteomes" id="UP000448943">
    <property type="component" value="Unassembled WGS sequence"/>
</dbReference>
<dbReference type="EMBL" id="SIJB01000016">
    <property type="protein sequence ID" value="NBI28634.1"/>
    <property type="molecule type" value="Genomic_DNA"/>
</dbReference>
<sequence>MEVIERRYIQDLYKTEIYKSDLYYIYLTDLKTNIKLEIGRYYICDFDEAFEQFLTLKIVKDEESL</sequence>
<evidence type="ECO:0000313" key="1">
    <source>
        <dbReference type="EMBL" id="NBI28634.1"/>
    </source>
</evidence>
<name>A0A6N9Q299_9BACL</name>
<keyword evidence="2" id="KW-1185">Reference proteome</keyword>
<comment type="caution">
    <text evidence="1">The sequence shown here is derived from an EMBL/GenBank/DDBJ whole genome shotgun (WGS) entry which is preliminary data.</text>
</comment>
<organism evidence="1 2">
    <name type="scientific">Chengkuizengella marina</name>
    <dbReference type="NCBI Taxonomy" id="2507566"/>
    <lineage>
        <taxon>Bacteria</taxon>
        <taxon>Bacillati</taxon>
        <taxon>Bacillota</taxon>
        <taxon>Bacilli</taxon>
        <taxon>Bacillales</taxon>
        <taxon>Paenibacillaceae</taxon>
        <taxon>Chengkuizengella</taxon>
    </lineage>
</organism>